<feature type="non-terminal residue" evidence="2">
    <location>
        <position position="61"/>
    </location>
</feature>
<feature type="non-terminal residue" evidence="2">
    <location>
        <position position="1"/>
    </location>
</feature>
<protein>
    <submittedName>
        <fullName evidence="2">Uncharacterized protein</fullName>
    </submittedName>
</protein>
<evidence type="ECO:0000256" key="1">
    <source>
        <dbReference type="SAM" id="MobiDB-lite"/>
    </source>
</evidence>
<proteinExistence type="predicted"/>
<dbReference type="EMBL" id="BKCJ011608983">
    <property type="protein sequence ID" value="GFD43909.1"/>
    <property type="molecule type" value="Genomic_DNA"/>
</dbReference>
<feature type="compositionally biased region" description="Acidic residues" evidence="1">
    <location>
        <begin position="1"/>
        <end position="22"/>
    </location>
</feature>
<dbReference type="AlphaFoldDB" id="A0A699WAX8"/>
<evidence type="ECO:0000313" key="2">
    <source>
        <dbReference type="EMBL" id="GFD43909.1"/>
    </source>
</evidence>
<comment type="caution">
    <text evidence="2">The sequence shown here is derived from an EMBL/GenBank/DDBJ whole genome shotgun (WGS) entry which is preliminary data.</text>
</comment>
<accession>A0A699WAX8</accession>
<organism evidence="2">
    <name type="scientific">Tanacetum cinerariifolium</name>
    <name type="common">Dalmatian daisy</name>
    <name type="synonym">Chrysanthemum cinerariifolium</name>
    <dbReference type="NCBI Taxonomy" id="118510"/>
    <lineage>
        <taxon>Eukaryota</taxon>
        <taxon>Viridiplantae</taxon>
        <taxon>Streptophyta</taxon>
        <taxon>Embryophyta</taxon>
        <taxon>Tracheophyta</taxon>
        <taxon>Spermatophyta</taxon>
        <taxon>Magnoliopsida</taxon>
        <taxon>eudicotyledons</taxon>
        <taxon>Gunneridae</taxon>
        <taxon>Pentapetalae</taxon>
        <taxon>asterids</taxon>
        <taxon>campanulids</taxon>
        <taxon>Asterales</taxon>
        <taxon>Asteraceae</taxon>
        <taxon>Asteroideae</taxon>
        <taxon>Anthemideae</taxon>
        <taxon>Anthemidinae</taxon>
        <taxon>Tanacetum</taxon>
    </lineage>
</organism>
<feature type="region of interest" description="Disordered" evidence="1">
    <location>
        <begin position="1"/>
        <end position="61"/>
    </location>
</feature>
<feature type="compositionally biased region" description="Low complexity" evidence="1">
    <location>
        <begin position="38"/>
        <end position="48"/>
    </location>
</feature>
<reference evidence="2" key="1">
    <citation type="journal article" date="2019" name="Sci. Rep.">
        <title>Draft genome of Tanacetum cinerariifolium, the natural source of mosquito coil.</title>
        <authorList>
            <person name="Yamashiro T."/>
            <person name="Shiraishi A."/>
            <person name="Satake H."/>
            <person name="Nakayama K."/>
        </authorList>
    </citation>
    <scope>NUCLEOTIDE SEQUENCE</scope>
</reference>
<gene>
    <name evidence="2" type="ORF">Tci_915878</name>
</gene>
<name>A0A699WAX8_TANCI</name>
<sequence>IEEEGDADEYVEDVTAGDDAQGDDTAAYREVPTVTQEPSIPSPTLTIPPSQPPQDIPSTSQ</sequence>